<dbReference type="AlphaFoldDB" id="A0A2P2KIB0"/>
<proteinExistence type="predicted"/>
<name>A0A2P2KIB0_RHIMU</name>
<dbReference type="EMBL" id="GGEC01025001">
    <property type="protein sequence ID" value="MBX05485.1"/>
    <property type="molecule type" value="Transcribed_RNA"/>
</dbReference>
<evidence type="ECO:0000313" key="1">
    <source>
        <dbReference type="EMBL" id="MBX05485.1"/>
    </source>
</evidence>
<accession>A0A2P2KIB0</accession>
<protein>
    <submittedName>
        <fullName evidence="1">Calcineurin-binding protein cabin-1</fullName>
    </submittedName>
</protein>
<organism evidence="1">
    <name type="scientific">Rhizophora mucronata</name>
    <name type="common">Asiatic mangrove</name>
    <dbReference type="NCBI Taxonomy" id="61149"/>
    <lineage>
        <taxon>Eukaryota</taxon>
        <taxon>Viridiplantae</taxon>
        <taxon>Streptophyta</taxon>
        <taxon>Embryophyta</taxon>
        <taxon>Tracheophyta</taxon>
        <taxon>Spermatophyta</taxon>
        <taxon>Magnoliopsida</taxon>
        <taxon>eudicotyledons</taxon>
        <taxon>Gunneridae</taxon>
        <taxon>Pentapetalae</taxon>
        <taxon>rosids</taxon>
        <taxon>fabids</taxon>
        <taxon>Malpighiales</taxon>
        <taxon>Rhizophoraceae</taxon>
        <taxon>Rhizophora</taxon>
    </lineage>
</organism>
<reference evidence="1" key="1">
    <citation type="submission" date="2018-02" db="EMBL/GenBank/DDBJ databases">
        <title>Rhizophora mucronata_Transcriptome.</title>
        <authorList>
            <person name="Meera S.P."/>
            <person name="Sreeshan A."/>
            <person name="Augustine A."/>
        </authorList>
    </citation>
    <scope>NUCLEOTIDE SEQUENCE</scope>
    <source>
        <tissue evidence="1">Leaf</tissue>
    </source>
</reference>
<sequence length="21" mass="2354">MPTVKCLANPLSMIMFQADSR</sequence>